<dbReference type="Pfam" id="PF02469">
    <property type="entry name" value="Fasciclin"/>
    <property type="match status" value="2"/>
</dbReference>
<dbReference type="InterPro" id="IPR036378">
    <property type="entry name" value="FAS1_dom_sf"/>
</dbReference>
<evidence type="ECO:0000313" key="1">
    <source>
        <dbReference type="EMBL" id="CAD7230844.1"/>
    </source>
</evidence>
<gene>
    <name evidence="1" type="ORF">CTOB1V02_LOCUS8700</name>
</gene>
<dbReference type="PANTHER" id="PTHR10900">
    <property type="entry name" value="PERIOSTIN-RELATED"/>
    <property type="match status" value="1"/>
</dbReference>
<reference evidence="1" key="1">
    <citation type="submission" date="2020-11" db="EMBL/GenBank/DDBJ databases">
        <authorList>
            <person name="Tran Van P."/>
        </authorList>
    </citation>
    <scope>NUCLEOTIDE SEQUENCE</scope>
</reference>
<dbReference type="InterPro" id="IPR000782">
    <property type="entry name" value="FAS1_domain"/>
</dbReference>
<accession>A0A7R8WKS1</accession>
<dbReference type="SUPFAM" id="SSF82153">
    <property type="entry name" value="FAS1 domain"/>
    <property type="match status" value="2"/>
</dbReference>
<sequence>MPLRLRGLDPELFTALRTDPNRLWQLLQEHIVDGKYTTANVIDDQVLRTRAGTELRLRLRKDAKTFTVNTARVIDTDNEGLSGIIHVVDSILYKPSLTIGTFLRNHGNFSSFIQGLSSAGVMSRLSSEPGPFTVFALPDPDPSDDNVEYLTLWRILQSPEYIGHIINNHVVEGFIPLKGLEEHYYYEISNLNKEPLILLKDGNITSAGIADVIEPDILATNGVVHIVNRIIQRVY</sequence>
<proteinExistence type="predicted"/>
<dbReference type="PROSITE" id="PS50213">
    <property type="entry name" value="FAS1"/>
    <property type="match status" value="2"/>
</dbReference>
<dbReference type="EMBL" id="OB663004">
    <property type="protein sequence ID" value="CAD7230844.1"/>
    <property type="molecule type" value="Genomic_DNA"/>
</dbReference>
<name>A0A7R8WKS1_9CRUS</name>
<organism evidence="1">
    <name type="scientific">Cyprideis torosa</name>
    <dbReference type="NCBI Taxonomy" id="163714"/>
    <lineage>
        <taxon>Eukaryota</taxon>
        <taxon>Metazoa</taxon>
        <taxon>Ecdysozoa</taxon>
        <taxon>Arthropoda</taxon>
        <taxon>Crustacea</taxon>
        <taxon>Oligostraca</taxon>
        <taxon>Ostracoda</taxon>
        <taxon>Podocopa</taxon>
        <taxon>Podocopida</taxon>
        <taxon>Cytherocopina</taxon>
        <taxon>Cytheroidea</taxon>
        <taxon>Cytherideidae</taxon>
        <taxon>Cyprideis</taxon>
    </lineage>
</organism>
<dbReference type="InterPro" id="IPR050904">
    <property type="entry name" value="Adhesion/Biosynth-related"/>
</dbReference>
<dbReference type="Gene3D" id="2.30.180.10">
    <property type="entry name" value="FAS1 domain"/>
    <property type="match status" value="2"/>
</dbReference>
<dbReference type="GO" id="GO:0005615">
    <property type="term" value="C:extracellular space"/>
    <property type="evidence" value="ECO:0007669"/>
    <property type="project" value="TreeGrafter"/>
</dbReference>
<dbReference type="AlphaFoldDB" id="A0A7R8WKS1"/>
<dbReference type="PANTHER" id="PTHR10900:SF77">
    <property type="entry name" value="FI19380P1"/>
    <property type="match status" value="1"/>
</dbReference>
<dbReference type="OrthoDB" id="286301at2759"/>
<protein>
    <submittedName>
        <fullName evidence="1">Uncharacterized protein</fullName>
    </submittedName>
</protein>
<dbReference type="SMART" id="SM00554">
    <property type="entry name" value="FAS1"/>
    <property type="match status" value="2"/>
</dbReference>